<evidence type="ECO:0000256" key="1">
    <source>
        <dbReference type="ARBA" id="ARBA00004651"/>
    </source>
</evidence>
<name>A0AAU7DGR4_9BACT</name>
<comment type="similarity">
    <text evidence="2">Belongs to the autoinducer-2 exporter (AI-2E) (TC 2.A.86) family.</text>
</comment>
<feature type="region of interest" description="Disordered" evidence="8">
    <location>
        <begin position="607"/>
        <end position="636"/>
    </location>
</feature>
<dbReference type="SUPFAM" id="SSF52242">
    <property type="entry name" value="Cobalamin (vitamin B12)-binding domain"/>
    <property type="match status" value="1"/>
</dbReference>
<evidence type="ECO:0000256" key="2">
    <source>
        <dbReference type="ARBA" id="ARBA00009773"/>
    </source>
</evidence>
<keyword evidence="5 9" id="KW-0812">Transmembrane</keyword>
<keyword evidence="4" id="KW-1003">Cell membrane</keyword>
<dbReference type="Gene3D" id="3.40.50.280">
    <property type="entry name" value="Cobalamin-binding domain"/>
    <property type="match status" value="1"/>
</dbReference>
<feature type="transmembrane region" description="Helical" evidence="9">
    <location>
        <begin position="333"/>
        <end position="358"/>
    </location>
</feature>
<protein>
    <submittedName>
        <fullName evidence="11">AI-2E family transporter</fullName>
    </submittedName>
</protein>
<sequence>MNPSATARMLSQLWFITIAVLAIAVLYLAKVLLLPLGFAVLFAFLLAPVVAMLERLRFPRPIAALCVILAFAGLLSVCTWTIFTQLVAIANDLPTYGGNIAQKMKTLHSPSNSAYSRAQREIEQISNELGIANSTGAIPPPSESEAKPLGASPDHPVQVREVGRPTGRLDQLGGVIEPLTTALLSVVFTFFVLLQREDLRNRLIHLSGDRNLSRMTQAMSDASRRISRYFLLQVAVNVAYGALVCIALYFIGLPHWFLFGALAFLCRFVPYVGAPIAALTPTVLSLAVFSGWRHSAEIFGVFVLLEIVTANYVEPHVYGKHTGLSTLAVLIAAAFWTLIWGPVGLILSVPLTVCLVVMGSHVPSLEFLTVLLGDQPVIPPYTAFFQRMLAHDEREASDILQNCLKSESLAAVYDSILIPALTLVEMERQKGELEESTVRFIRTSTSEMVDELGFRAAEEKAELAPAGPNGENAGTDSQSLIASPMAAPSVVVIPVRDGSDDLISTMLSQVLDQAGFRATCIPIQRIDETVAAVAEQKPDLVFLSGMPPVAMARANRIFRSLRRANPALKIVMGIWHYNEDPAKAAQMISRTEELHISTSLSDAISEAQAHVEPHPAVAEPLDESPQLVGTPSDSAA</sequence>
<evidence type="ECO:0000256" key="7">
    <source>
        <dbReference type="ARBA" id="ARBA00023136"/>
    </source>
</evidence>
<evidence type="ECO:0000256" key="9">
    <source>
        <dbReference type="SAM" id="Phobius"/>
    </source>
</evidence>
<evidence type="ECO:0000313" key="11">
    <source>
        <dbReference type="EMBL" id="XBH16825.1"/>
    </source>
</evidence>
<feature type="transmembrane region" description="Helical" evidence="9">
    <location>
        <begin position="229"/>
        <end position="250"/>
    </location>
</feature>
<dbReference type="PANTHER" id="PTHR21716">
    <property type="entry name" value="TRANSMEMBRANE PROTEIN"/>
    <property type="match status" value="1"/>
</dbReference>
<feature type="compositionally biased region" description="Polar residues" evidence="8">
    <location>
        <begin position="627"/>
        <end position="636"/>
    </location>
</feature>
<reference evidence="11" key="1">
    <citation type="submission" date="2023-03" db="EMBL/GenBank/DDBJ databases">
        <title>Edaphobacter sp.</title>
        <authorList>
            <person name="Huber K.J."/>
            <person name="Papendorf J."/>
            <person name="Pilke C."/>
            <person name="Bunk B."/>
            <person name="Sproeer C."/>
            <person name="Pester M."/>
        </authorList>
    </citation>
    <scope>NUCLEOTIDE SEQUENCE</scope>
    <source>
        <strain evidence="11">DSM 110680</strain>
    </source>
</reference>
<dbReference type="PROSITE" id="PS51332">
    <property type="entry name" value="B12_BINDING"/>
    <property type="match status" value="1"/>
</dbReference>
<dbReference type="InterPro" id="IPR036594">
    <property type="entry name" value="Meth_synthase_dom"/>
</dbReference>
<dbReference type="EMBL" id="CP121196">
    <property type="protein sequence ID" value="XBH16825.1"/>
    <property type="molecule type" value="Genomic_DNA"/>
</dbReference>
<dbReference type="PANTHER" id="PTHR21716:SF53">
    <property type="entry name" value="PERMEASE PERM-RELATED"/>
    <property type="match status" value="1"/>
</dbReference>
<keyword evidence="6 9" id="KW-1133">Transmembrane helix</keyword>
<feature type="transmembrane region" description="Helical" evidence="9">
    <location>
        <begin position="175"/>
        <end position="194"/>
    </location>
</feature>
<feature type="domain" description="B12-binding" evidence="10">
    <location>
        <begin position="486"/>
        <end position="614"/>
    </location>
</feature>
<keyword evidence="7 9" id="KW-0472">Membrane</keyword>
<evidence type="ECO:0000256" key="8">
    <source>
        <dbReference type="SAM" id="MobiDB-lite"/>
    </source>
</evidence>
<feature type="transmembrane region" description="Helical" evidence="9">
    <location>
        <begin position="12"/>
        <end position="29"/>
    </location>
</feature>
<comment type="subcellular location">
    <subcellularLocation>
        <location evidence="1">Cell membrane</location>
        <topology evidence="1">Multi-pass membrane protein</topology>
    </subcellularLocation>
</comment>
<feature type="transmembrane region" description="Helical" evidence="9">
    <location>
        <begin position="62"/>
        <end position="83"/>
    </location>
</feature>
<accession>A0AAU7DGR4</accession>
<evidence type="ECO:0000259" key="10">
    <source>
        <dbReference type="PROSITE" id="PS51332"/>
    </source>
</evidence>
<dbReference type="GO" id="GO:0031419">
    <property type="term" value="F:cobalamin binding"/>
    <property type="evidence" value="ECO:0007669"/>
    <property type="project" value="InterPro"/>
</dbReference>
<feature type="transmembrane region" description="Helical" evidence="9">
    <location>
        <begin position="35"/>
        <end position="53"/>
    </location>
</feature>
<evidence type="ECO:0000256" key="4">
    <source>
        <dbReference type="ARBA" id="ARBA00022475"/>
    </source>
</evidence>
<dbReference type="CDD" id="cd01653">
    <property type="entry name" value="GATase1"/>
    <property type="match status" value="1"/>
</dbReference>
<proteinExistence type="inferred from homology"/>
<dbReference type="InterPro" id="IPR002549">
    <property type="entry name" value="AI-2E-like"/>
</dbReference>
<evidence type="ECO:0000256" key="6">
    <source>
        <dbReference type="ARBA" id="ARBA00022989"/>
    </source>
</evidence>
<evidence type="ECO:0000256" key="3">
    <source>
        <dbReference type="ARBA" id="ARBA00022448"/>
    </source>
</evidence>
<gene>
    <name evidence="11" type="ORF">P8935_19890</name>
</gene>
<dbReference type="Gene3D" id="1.10.1240.10">
    <property type="entry name" value="Methionine synthase domain"/>
    <property type="match status" value="1"/>
</dbReference>
<dbReference type="Pfam" id="PF01594">
    <property type="entry name" value="AI-2E_transport"/>
    <property type="match status" value="2"/>
</dbReference>
<dbReference type="InterPro" id="IPR036724">
    <property type="entry name" value="Cobalamin-bd_sf"/>
</dbReference>
<dbReference type="InterPro" id="IPR006158">
    <property type="entry name" value="Cobalamin-bd"/>
</dbReference>
<dbReference type="GO" id="GO:0046872">
    <property type="term" value="F:metal ion binding"/>
    <property type="evidence" value="ECO:0007669"/>
    <property type="project" value="InterPro"/>
</dbReference>
<dbReference type="RefSeq" id="WP_348262053.1">
    <property type="nucleotide sequence ID" value="NZ_CP121196.1"/>
</dbReference>
<dbReference type="AlphaFoldDB" id="A0AAU7DGR4"/>
<evidence type="ECO:0000256" key="5">
    <source>
        <dbReference type="ARBA" id="ARBA00022692"/>
    </source>
</evidence>
<feature type="transmembrane region" description="Helical" evidence="9">
    <location>
        <begin position="256"/>
        <end position="289"/>
    </location>
</feature>
<organism evidence="11">
    <name type="scientific">Telmatobacter sp. DSM 110680</name>
    <dbReference type="NCBI Taxonomy" id="3036704"/>
    <lineage>
        <taxon>Bacteria</taxon>
        <taxon>Pseudomonadati</taxon>
        <taxon>Acidobacteriota</taxon>
        <taxon>Terriglobia</taxon>
        <taxon>Terriglobales</taxon>
        <taxon>Acidobacteriaceae</taxon>
        <taxon>Telmatobacter</taxon>
    </lineage>
</organism>
<dbReference type="GO" id="GO:0005886">
    <property type="term" value="C:plasma membrane"/>
    <property type="evidence" value="ECO:0007669"/>
    <property type="project" value="UniProtKB-SubCell"/>
</dbReference>
<keyword evidence="3" id="KW-0813">Transport</keyword>